<accession>A0A3B0ZD13</accession>
<dbReference type="AlphaFoldDB" id="A0A3B0ZD13"/>
<dbReference type="EMBL" id="UOFP01000089">
    <property type="protein sequence ID" value="VAW85347.1"/>
    <property type="molecule type" value="Genomic_DNA"/>
</dbReference>
<organism evidence="2">
    <name type="scientific">hydrothermal vent metagenome</name>
    <dbReference type="NCBI Taxonomy" id="652676"/>
    <lineage>
        <taxon>unclassified sequences</taxon>
        <taxon>metagenomes</taxon>
        <taxon>ecological metagenomes</taxon>
    </lineage>
</organism>
<evidence type="ECO:0000256" key="1">
    <source>
        <dbReference type="SAM" id="MobiDB-lite"/>
    </source>
</evidence>
<sequence>MKKILLTLVTGIMFISITACSDHHSHDDDDSHSHDEAPTHHESIDSPSN</sequence>
<name>A0A3B0ZD13_9ZZZZ</name>
<dbReference type="PROSITE" id="PS51257">
    <property type="entry name" value="PROKAR_LIPOPROTEIN"/>
    <property type="match status" value="1"/>
</dbReference>
<reference evidence="2" key="1">
    <citation type="submission" date="2018-06" db="EMBL/GenBank/DDBJ databases">
        <authorList>
            <person name="Zhirakovskaya E."/>
        </authorList>
    </citation>
    <scope>NUCLEOTIDE SEQUENCE</scope>
</reference>
<evidence type="ECO:0000313" key="2">
    <source>
        <dbReference type="EMBL" id="VAW85347.1"/>
    </source>
</evidence>
<feature type="region of interest" description="Disordered" evidence="1">
    <location>
        <begin position="22"/>
        <end position="49"/>
    </location>
</feature>
<gene>
    <name evidence="2" type="ORF">MNBD_GAMMA18-1223</name>
</gene>
<protein>
    <submittedName>
        <fullName evidence="2">Uncharacterized protein</fullName>
    </submittedName>
</protein>
<proteinExistence type="predicted"/>